<proteinExistence type="predicted"/>
<keyword evidence="2" id="KW-1185">Reference proteome</keyword>
<gene>
    <name evidence="1" type="ORF">GOP47_0014365</name>
</gene>
<evidence type="ECO:0000313" key="1">
    <source>
        <dbReference type="EMBL" id="KAI5070022.1"/>
    </source>
</evidence>
<protein>
    <submittedName>
        <fullName evidence="1">Uncharacterized protein</fullName>
    </submittedName>
</protein>
<name>A0A9D4ULM7_ADICA</name>
<dbReference type="AlphaFoldDB" id="A0A9D4ULM7"/>
<dbReference type="EMBL" id="JABFUD020000014">
    <property type="protein sequence ID" value="KAI5070022.1"/>
    <property type="molecule type" value="Genomic_DNA"/>
</dbReference>
<organism evidence="1 2">
    <name type="scientific">Adiantum capillus-veneris</name>
    <name type="common">Maidenhair fern</name>
    <dbReference type="NCBI Taxonomy" id="13818"/>
    <lineage>
        <taxon>Eukaryota</taxon>
        <taxon>Viridiplantae</taxon>
        <taxon>Streptophyta</taxon>
        <taxon>Embryophyta</taxon>
        <taxon>Tracheophyta</taxon>
        <taxon>Polypodiopsida</taxon>
        <taxon>Polypodiidae</taxon>
        <taxon>Polypodiales</taxon>
        <taxon>Pteridineae</taxon>
        <taxon>Pteridaceae</taxon>
        <taxon>Vittarioideae</taxon>
        <taxon>Adiantum</taxon>
    </lineage>
</organism>
<dbReference type="Proteomes" id="UP000886520">
    <property type="component" value="Chromosome 14"/>
</dbReference>
<reference evidence="1" key="1">
    <citation type="submission" date="2021-01" db="EMBL/GenBank/DDBJ databases">
        <title>Adiantum capillus-veneris genome.</title>
        <authorList>
            <person name="Fang Y."/>
            <person name="Liao Q."/>
        </authorList>
    </citation>
    <scope>NUCLEOTIDE SEQUENCE</scope>
    <source>
        <strain evidence="1">H3</strain>
        <tissue evidence="1">Leaf</tissue>
    </source>
</reference>
<comment type="caution">
    <text evidence="1">The sequence shown here is derived from an EMBL/GenBank/DDBJ whole genome shotgun (WGS) entry which is preliminary data.</text>
</comment>
<sequence>MKRFYTAEEEEQAYHSSCKVARQQKQAECSSYSALPPELAFPMSFTLSAANPTFNGGNEQYYLSATAAATEAS</sequence>
<accession>A0A9D4ULM7</accession>
<evidence type="ECO:0000313" key="2">
    <source>
        <dbReference type="Proteomes" id="UP000886520"/>
    </source>
</evidence>